<dbReference type="SUPFAM" id="SSF49899">
    <property type="entry name" value="Concanavalin A-like lectins/glucanases"/>
    <property type="match status" value="1"/>
</dbReference>
<keyword evidence="12" id="KW-1185">Reference proteome</keyword>
<proteinExistence type="inferred from homology"/>
<evidence type="ECO:0000256" key="5">
    <source>
        <dbReference type="ARBA" id="ARBA00023180"/>
    </source>
</evidence>
<accession>A0A316YDA9</accession>
<feature type="chain" id="PRO_5016458635" description="Glucanase" evidence="10">
    <location>
        <begin position="19"/>
        <end position="478"/>
    </location>
</feature>
<dbReference type="InterPro" id="IPR037019">
    <property type="entry name" value="Glyco_hydro_7_sf"/>
</dbReference>
<keyword evidence="7 9" id="KW-0326">Glycosidase</keyword>
<comment type="catalytic activity">
    <reaction evidence="1">
        <text>Endohydrolysis of (1-&gt;4)-beta-D-glucosidic linkages in cellulose, lichenin and cereal beta-D-glucans.</text>
        <dbReference type="EC" id="3.2.1.4"/>
    </reaction>
</comment>
<keyword evidence="6" id="KW-0119">Carbohydrate metabolism</keyword>
<evidence type="ECO:0000256" key="3">
    <source>
        <dbReference type="ARBA" id="ARBA00022801"/>
    </source>
</evidence>
<dbReference type="PANTHER" id="PTHR33753:SF1">
    <property type="entry name" value="ENDO-BETA-1,4-GLUCANASE CELB"/>
    <property type="match status" value="1"/>
</dbReference>
<dbReference type="InterPro" id="IPR001722">
    <property type="entry name" value="Glyco_hydro_7"/>
</dbReference>
<comment type="similarity">
    <text evidence="2 9">Belongs to the glycosyl hydrolase 7 (cellulase C) family.</text>
</comment>
<gene>
    <name evidence="11" type="ORF">FA10DRAFT_297594</name>
</gene>
<evidence type="ECO:0000256" key="10">
    <source>
        <dbReference type="SAM" id="SignalP"/>
    </source>
</evidence>
<keyword evidence="5" id="KW-0325">Glycoprotein</keyword>
<dbReference type="EC" id="3.2.1.-" evidence="9"/>
<evidence type="ECO:0000256" key="6">
    <source>
        <dbReference type="ARBA" id="ARBA00023277"/>
    </source>
</evidence>
<evidence type="ECO:0000256" key="8">
    <source>
        <dbReference type="ARBA" id="ARBA00023326"/>
    </source>
</evidence>
<evidence type="ECO:0000256" key="7">
    <source>
        <dbReference type="ARBA" id="ARBA00023295"/>
    </source>
</evidence>
<dbReference type="RefSeq" id="XP_025374359.1">
    <property type="nucleotide sequence ID" value="XM_025524528.1"/>
</dbReference>
<keyword evidence="8 9" id="KW-0624">Polysaccharide degradation</keyword>
<dbReference type="InParanoid" id="A0A316YDA9"/>
<dbReference type="PANTHER" id="PTHR33753">
    <property type="entry name" value="1,4-BETA-D-GLUCAN CELLOBIOHYDROLASE B"/>
    <property type="match status" value="1"/>
</dbReference>
<dbReference type="STRING" id="215250.A0A316YDA9"/>
<dbReference type="OrthoDB" id="412382at2759"/>
<feature type="signal peptide" evidence="10">
    <location>
        <begin position="1"/>
        <end position="18"/>
    </location>
</feature>
<dbReference type="Gene3D" id="2.70.100.10">
    <property type="entry name" value="Glycoside hydrolase, family 7, domain"/>
    <property type="match status" value="1"/>
</dbReference>
<reference evidence="11" key="1">
    <citation type="journal article" date="2018" name="Mol. Biol. Evol.">
        <title>Broad Genomic Sampling Reveals a Smut Pathogenic Ancestry of the Fungal Clade Ustilaginomycotina.</title>
        <authorList>
            <person name="Kijpornyongpan T."/>
            <person name="Mondo S.J."/>
            <person name="Barry K."/>
            <person name="Sandor L."/>
            <person name="Lee J."/>
            <person name="Lipzen A."/>
            <person name="Pangilinan J."/>
            <person name="LaButti K."/>
            <person name="Hainaut M."/>
            <person name="Henrissat B."/>
            <person name="Grigoriev I.V."/>
            <person name="Spatafora J.W."/>
            <person name="Aime M.C."/>
        </authorList>
    </citation>
    <scope>NUCLEOTIDE SEQUENCE [LARGE SCALE GENOMIC DNA]</scope>
    <source>
        <strain evidence="11">MCA 4198</strain>
    </source>
</reference>
<dbReference type="Proteomes" id="UP000245768">
    <property type="component" value="Unassembled WGS sequence"/>
</dbReference>
<sequence>MMVLPLLLLFWLVTLVKAQHMGGQKEDKKVDLQWTKCRRGAGGKPICKTMSSPLVIDFNWRWLHKKSGTFQNCYLGNKWIQDVCGVNDNTNRCTDACVGEGGVYDTEYGVRTDGDELTIRLVTQNGGNTNVGARLMMLDGTGSRYLQHMLLDQEVTFDIDVSTSTSAHMDADGGAKAYKSAGASAGLGYADGQCARDLKFINGKANNYQWVPSTTDRNAGVGHYGSCGSEVDVWEGNSAANAFTLHPCRSPKQERCEGEECGGTYSKKRFGKYCDANGCDLNTYRLGNQRFFGYGKGFEVDTKKEKLEKRAVYSHNPPVQGGTLTEVRRIYRQNGKVIRNPTSKIPRIVGNSLTQEYCDQTKKVFEESNYFNTFKGFEGMTEAMKNGMTLVFSFWDDHYAQGRWLDSIYSPHEQGQRVFRRPNAPGAVRGPCRASSGVPAELEKKYPDATFKISNIRIGDIGSTTDGARRRKTLAHRT</sequence>
<keyword evidence="4 9" id="KW-0136">Cellulose degradation</keyword>
<evidence type="ECO:0000256" key="4">
    <source>
        <dbReference type="ARBA" id="ARBA00023001"/>
    </source>
</evidence>
<dbReference type="AlphaFoldDB" id="A0A316YDA9"/>
<keyword evidence="10" id="KW-0732">Signal</keyword>
<dbReference type="GeneID" id="37046444"/>
<dbReference type="GO" id="GO:0030245">
    <property type="term" value="P:cellulose catabolic process"/>
    <property type="evidence" value="ECO:0007669"/>
    <property type="project" value="UniProtKB-KW"/>
</dbReference>
<dbReference type="EMBL" id="KZ819641">
    <property type="protein sequence ID" value="PWN87161.1"/>
    <property type="molecule type" value="Genomic_DNA"/>
</dbReference>
<name>A0A316YDA9_9BASI</name>
<evidence type="ECO:0000313" key="12">
    <source>
        <dbReference type="Proteomes" id="UP000245768"/>
    </source>
</evidence>
<evidence type="ECO:0000256" key="9">
    <source>
        <dbReference type="RuleBase" id="RU361164"/>
    </source>
</evidence>
<keyword evidence="3 9" id="KW-0378">Hydrolase</keyword>
<organism evidence="11 12">
    <name type="scientific">Acaromyces ingoldii</name>
    <dbReference type="NCBI Taxonomy" id="215250"/>
    <lineage>
        <taxon>Eukaryota</taxon>
        <taxon>Fungi</taxon>
        <taxon>Dikarya</taxon>
        <taxon>Basidiomycota</taxon>
        <taxon>Ustilaginomycotina</taxon>
        <taxon>Exobasidiomycetes</taxon>
        <taxon>Exobasidiales</taxon>
        <taxon>Cryptobasidiaceae</taxon>
        <taxon>Acaromyces</taxon>
    </lineage>
</organism>
<protein>
    <recommendedName>
        <fullName evidence="9">Glucanase</fullName>
        <ecNumber evidence="9">3.2.1.-</ecNumber>
    </recommendedName>
</protein>
<dbReference type="GO" id="GO:0008810">
    <property type="term" value="F:cellulase activity"/>
    <property type="evidence" value="ECO:0007669"/>
    <property type="project" value="UniProtKB-EC"/>
</dbReference>
<evidence type="ECO:0000256" key="2">
    <source>
        <dbReference type="ARBA" id="ARBA00006044"/>
    </source>
</evidence>
<dbReference type="InterPro" id="IPR013320">
    <property type="entry name" value="ConA-like_dom_sf"/>
</dbReference>
<evidence type="ECO:0000256" key="1">
    <source>
        <dbReference type="ARBA" id="ARBA00000966"/>
    </source>
</evidence>
<dbReference type="PRINTS" id="PR00734">
    <property type="entry name" value="GLHYDRLASE7"/>
</dbReference>
<dbReference type="Pfam" id="PF00840">
    <property type="entry name" value="Glyco_hydro_7"/>
    <property type="match status" value="1"/>
</dbReference>
<evidence type="ECO:0000313" key="11">
    <source>
        <dbReference type="EMBL" id="PWN87161.1"/>
    </source>
</evidence>